<gene>
    <name evidence="2" type="ORF">CE91St55_56830</name>
</gene>
<reference evidence="2" key="1">
    <citation type="submission" date="2022-01" db="EMBL/GenBank/DDBJ databases">
        <title>Novel bile acid biosynthetic pathways are enriched in the microbiome of centenarians.</title>
        <authorList>
            <person name="Sato Y."/>
            <person name="Atarashi K."/>
            <person name="Plichta R.D."/>
            <person name="Arai Y."/>
            <person name="Sasajima S."/>
            <person name="Kearney M.S."/>
            <person name="Suda W."/>
            <person name="Takeshita K."/>
            <person name="Sasaki T."/>
            <person name="Okamoto S."/>
            <person name="Skelly N.A."/>
            <person name="Okamura Y."/>
            <person name="Vlamakis H."/>
            <person name="Li Y."/>
            <person name="Tanoue T."/>
            <person name="Takei H."/>
            <person name="Nittono H."/>
            <person name="Narushima S."/>
            <person name="Irie J."/>
            <person name="Itoh H."/>
            <person name="Moriya K."/>
            <person name="Sugiura Y."/>
            <person name="Suematsu M."/>
            <person name="Moritoki N."/>
            <person name="Shibata S."/>
            <person name="Littman R.D."/>
            <person name="Fischbach A.M."/>
            <person name="Uwamino Y."/>
            <person name="Inoue T."/>
            <person name="Honda A."/>
            <person name="Hattori M."/>
            <person name="Murai T."/>
            <person name="Xavier J.R."/>
            <person name="Hirose N."/>
            <person name="Honda K."/>
        </authorList>
    </citation>
    <scope>NUCLEOTIDE SEQUENCE</scope>
    <source>
        <strain evidence="2">CE91-St55</strain>
    </source>
</reference>
<keyword evidence="1" id="KW-0812">Transmembrane</keyword>
<dbReference type="Proteomes" id="UP001055091">
    <property type="component" value="Unassembled WGS sequence"/>
</dbReference>
<feature type="transmembrane region" description="Helical" evidence="1">
    <location>
        <begin position="36"/>
        <end position="56"/>
    </location>
</feature>
<evidence type="ECO:0000256" key="1">
    <source>
        <dbReference type="SAM" id="Phobius"/>
    </source>
</evidence>
<dbReference type="AlphaFoldDB" id="A0AA37JMK0"/>
<sequence>MPGVLSHLSFIMVTQALPTFLFPSYNIVTEDNQGNYLYLILILLVLLASIICLEIFDRLFDQNSIQILIGNKRQLRFAATSLMFIDVYLLIIPTP</sequence>
<comment type="caution">
    <text evidence="2">The sequence shown here is derived from an EMBL/GenBank/DDBJ whole genome shotgun (WGS) entry which is preliminary data.</text>
</comment>
<feature type="transmembrane region" description="Helical" evidence="1">
    <location>
        <begin position="77"/>
        <end position="94"/>
    </location>
</feature>
<dbReference type="RefSeq" id="WP_118042237.1">
    <property type="nucleotide sequence ID" value="NZ_BQNJ01000002.1"/>
</dbReference>
<keyword evidence="1" id="KW-0472">Membrane</keyword>
<keyword evidence="1" id="KW-1133">Transmembrane helix</keyword>
<organism evidence="2 3">
    <name type="scientific">Hungatella hathewayi</name>
    <dbReference type="NCBI Taxonomy" id="154046"/>
    <lineage>
        <taxon>Bacteria</taxon>
        <taxon>Bacillati</taxon>
        <taxon>Bacillota</taxon>
        <taxon>Clostridia</taxon>
        <taxon>Lachnospirales</taxon>
        <taxon>Lachnospiraceae</taxon>
        <taxon>Hungatella</taxon>
    </lineage>
</organism>
<evidence type="ECO:0000313" key="2">
    <source>
        <dbReference type="EMBL" id="GKH03702.1"/>
    </source>
</evidence>
<name>A0AA37JMK0_9FIRM</name>
<dbReference type="EMBL" id="BQNJ01000002">
    <property type="protein sequence ID" value="GKH03702.1"/>
    <property type="molecule type" value="Genomic_DNA"/>
</dbReference>
<accession>A0AA37JMK0</accession>
<proteinExistence type="predicted"/>
<evidence type="ECO:0000313" key="3">
    <source>
        <dbReference type="Proteomes" id="UP001055091"/>
    </source>
</evidence>
<protein>
    <submittedName>
        <fullName evidence="2">Uncharacterized protein</fullName>
    </submittedName>
</protein>